<feature type="transmembrane region" description="Helical" evidence="7">
    <location>
        <begin position="589"/>
        <end position="613"/>
    </location>
</feature>
<sequence length="709" mass="72817">MFAQRIVTGRRSKFLVTFLCILIAGGLASQSGKLEEVQKSDTADFLPGEAESVAALEAARQFPSGDVSPAVVVVAREGGLTATDREAVARLREQAGGGGEGALDLPLAVDRLPPATFSDDGAAALLAIPLRATDGDAVAEAVTRLRDELAVSSPAGLATAVTGPAGFTTDLKEVFAGADTRLLAITGLLVLVLLIVIYRSPIFWLVPFFTVLLTEGASRGMAALLGEAGLTINGQNAGILSVLVFGAATDYALLLVARYREELRREEDAGAAMRAALRGAAPAILASGGTVIAGLLTLVLADVDSTASIGPLGAVGVALALVLSLTVLPATLVIAGRRAFWPYVPQVVAGAARADADVPANDADDPGAHRAWHALGRRIAARPRRLWLGATAVLAVLALGLTGMDTSLTQEQQLRGNPEAVAGQALLGDHFPAGSSAPASVIVPAGGDAAAVRAAIEDAPDDVAAGVQRVEEGEPGTQISVVLASDPFSEEAVAAIPRLRGLVHEAAPGALVGGQTAQSFDLREAAERDNLVIPPLTLLVVFVVLVALLRAVVAPLLLLAATALSAAAALGAGVLIFEHVLDLPAVDPALPLLAFVFLVALGIDYTIFLMARAREETRRRGTRRGVLAALAVTGGVITSAGVVLAGTFSALAVLPLVVLTELGTVVAFGVLLDTLLVRSVLVPALVHDVGPRVWWPSRLARERGEGERR</sequence>
<feature type="transmembrane region" description="Helical" evidence="7">
    <location>
        <begin position="625"/>
        <end position="645"/>
    </location>
</feature>
<feature type="transmembrane region" description="Helical" evidence="7">
    <location>
        <begin position="531"/>
        <end position="549"/>
    </location>
</feature>
<keyword evidence="4 7" id="KW-0812">Transmembrane</keyword>
<reference evidence="9 10" key="2">
    <citation type="submission" date="2023-10" db="EMBL/GenBank/DDBJ databases">
        <authorList>
            <person name="Han X.F."/>
        </authorList>
    </citation>
    <scope>NUCLEOTIDE SEQUENCE [LARGE SCALE GENOMIC DNA]</scope>
    <source>
        <strain evidence="9 10">KCTC 39840</strain>
    </source>
</reference>
<evidence type="ECO:0000313" key="10">
    <source>
        <dbReference type="Proteomes" id="UP001284601"/>
    </source>
</evidence>
<dbReference type="PANTHER" id="PTHR33406">
    <property type="entry name" value="MEMBRANE PROTEIN MJ1562-RELATED"/>
    <property type="match status" value="1"/>
</dbReference>
<feature type="transmembrane region" description="Helical" evidence="7">
    <location>
        <begin position="556"/>
        <end position="577"/>
    </location>
</feature>
<evidence type="ECO:0000256" key="4">
    <source>
        <dbReference type="ARBA" id="ARBA00022692"/>
    </source>
</evidence>
<dbReference type="EMBL" id="JAWSTH010000038">
    <property type="protein sequence ID" value="MDW5595703.1"/>
    <property type="molecule type" value="Genomic_DNA"/>
</dbReference>
<dbReference type="InterPro" id="IPR004869">
    <property type="entry name" value="MMPL_dom"/>
</dbReference>
<feature type="transmembrane region" description="Helical" evidence="7">
    <location>
        <begin position="651"/>
        <end position="672"/>
    </location>
</feature>
<evidence type="ECO:0000256" key="3">
    <source>
        <dbReference type="ARBA" id="ARBA00022475"/>
    </source>
</evidence>
<dbReference type="Gene3D" id="1.20.1640.10">
    <property type="entry name" value="Multidrug efflux transporter AcrB transmembrane domain"/>
    <property type="match status" value="2"/>
</dbReference>
<dbReference type="Pfam" id="PF03176">
    <property type="entry name" value="MMPL"/>
    <property type="match status" value="2"/>
</dbReference>
<evidence type="ECO:0000256" key="7">
    <source>
        <dbReference type="SAM" id="Phobius"/>
    </source>
</evidence>
<evidence type="ECO:0000256" key="6">
    <source>
        <dbReference type="ARBA" id="ARBA00023136"/>
    </source>
</evidence>
<feature type="domain" description="SSD" evidence="8">
    <location>
        <begin position="205"/>
        <end position="334"/>
    </location>
</feature>
<keyword evidence="5 7" id="KW-1133">Transmembrane helix</keyword>
<accession>A0ABU4HQU8</accession>
<evidence type="ECO:0000259" key="8">
    <source>
        <dbReference type="PROSITE" id="PS50156"/>
    </source>
</evidence>
<comment type="caution">
    <text evidence="9">The sequence shown here is derived from an EMBL/GenBank/DDBJ whole genome shotgun (WGS) entry which is preliminary data.</text>
</comment>
<dbReference type="SUPFAM" id="SSF82866">
    <property type="entry name" value="Multidrug efflux transporter AcrB transmembrane domain"/>
    <property type="match status" value="2"/>
</dbReference>
<gene>
    <name evidence="9" type="ORF">R7226_15240</name>
</gene>
<keyword evidence="10" id="KW-1185">Reference proteome</keyword>
<feature type="transmembrane region" description="Helical" evidence="7">
    <location>
        <begin position="237"/>
        <end position="259"/>
    </location>
</feature>
<reference evidence="10" key="1">
    <citation type="submission" date="2023-07" db="EMBL/GenBank/DDBJ databases">
        <title>Conexibacter stalactiti sp. nov., isolated from stalactites in a lava cave and emended description of the genus Conexibacter.</title>
        <authorList>
            <person name="Lee S.D."/>
        </authorList>
    </citation>
    <scope>NUCLEOTIDE SEQUENCE [LARGE SCALE GENOMIC DNA]</scope>
    <source>
        <strain evidence="10">KCTC 39840</strain>
    </source>
</reference>
<proteinExistence type="inferred from homology"/>
<comment type="similarity">
    <text evidence="2">Belongs to the resistance-nodulation-cell division (RND) (TC 2.A.6) family. MmpL subfamily.</text>
</comment>
<evidence type="ECO:0000256" key="1">
    <source>
        <dbReference type="ARBA" id="ARBA00004651"/>
    </source>
</evidence>
<dbReference type="PANTHER" id="PTHR33406:SF6">
    <property type="entry name" value="MEMBRANE PROTEIN YDGH-RELATED"/>
    <property type="match status" value="1"/>
</dbReference>
<organism evidence="9 10">
    <name type="scientific">Conexibacter stalactiti</name>
    <dbReference type="NCBI Taxonomy" id="1940611"/>
    <lineage>
        <taxon>Bacteria</taxon>
        <taxon>Bacillati</taxon>
        <taxon>Actinomycetota</taxon>
        <taxon>Thermoleophilia</taxon>
        <taxon>Solirubrobacterales</taxon>
        <taxon>Conexibacteraceae</taxon>
        <taxon>Conexibacter</taxon>
    </lineage>
</organism>
<dbReference type="Proteomes" id="UP001284601">
    <property type="component" value="Unassembled WGS sequence"/>
</dbReference>
<dbReference type="InterPro" id="IPR050545">
    <property type="entry name" value="Mycobact_MmpL"/>
</dbReference>
<feature type="transmembrane region" description="Helical" evidence="7">
    <location>
        <begin position="386"/>
        <end position="404"/>
    </location>
</feature>
<name>A0ABU4HQU8_9ACTN</name>
<dbReference type="RefSeq" id="WP_318598040.1">
    <property type="nucleotide sequence ID" value="NZ_JAWSTH010000038.1"/>
</dbReference>
<protein>
    <submittedName>
        <fullName evidence="9">MMPL family transporter</fullName>
    </submittedName>
</protein>
<evidence type="ECO:0000256" key="5">
    <source>
        <dbReference type="ARBA" id="ARBA00022989"/>
    </source>
</evidence>
<feature type="transmembrane region" description="Helical" evidence="7">
    <location>
        <begin position="182"/>
        <end position="198"/>
    </location>
</feature>
<keyword evidence="6 7" id="KW-0472">Membrane</keyword>
<dbReference type="PROSITE" id="PS50156">
    <property type="entry name" value="SSD"/>
    <property type="match status" value="1"/>
</dbReference>
<keyword evidence="3" id="KW-1003">Cell membrane</keyword>
<evidence type="ECO:0000256" key="2">
    <source>
        <dbReference type="ARBA" id="ARBA00010157"/>
    </source>
</evidence>
<comment type="subcellular location">
    <subcellularLocation>
        <location evidence="1">Cell membrane</location>
        <topology evidence="1">Multi-pass membrane protein</topology>
    </subcellularLocation>
</comment>
<dbReference type="InterPro" id="IPR000731">
    <property type="entry name" value="SSD"/>
</dbReference>
<feature type="transmembrane region" description="Helical" evidence="7">
    <location>
        <begin position="313"/>
        <end position="335"/>
    </location>
</feature>
<evidence type="ECO:0000313" key="9">
    <source>
        <dbReference type="EMBL" id="MDW5595703.1"/>
    </source>
</evidence>
<feature type="transmembrane region" description="Helical" evidence="7">
    <location>
        <begin position="280"/>
        <end position="301"/>
    </location>
</feature>